<dbReference type="Pfam" id="PF24924">
    <property type="entry name" value="DUF7745"/>
    <property type="match status" value="1"/>
</dbReference>
<dbReference type="PANTHER" id="PTHR48200:SF1">
    <property type="entry name" value="AMINOTRANSFERASE-LIKE PLANT MOBILE DOMAIN-CONTAINING PROTEIN"/>
    <property type="match status" value="1"/>
</dbReference>
<dbReference type="InterPro" id="IPR056647">
    <property type="entry name" value="DUF7745"/>
</dbReference>
<dbReference type="Proteomes" id="UP000593561">
    <property type="component" value="Unassembled WGS sequence"/>
</dbReference>
<organism evidence="2 3">
    <name type="scientific">Gossypium davidsonii</name>
    <name type="common">Davidson's cotton</name>
    <name type="synonym">Gossypium klotzschianum subsp. davidsonii</name>
    <dbReference type="NCBI Taxonomy" id="34287"/>
    <lineage>
        <taxon>Eukaryota</taxon>
        <taxon>Viridiplantae</taxon>
        <taxon>Streptophyta</taxon>
        <taxon>Embryophyta</taxon>
        <taxon>Tracheophyta</taxon>
        <taxon>Spermatophyta</taxon>
        <taxon>Magnoliopsida</taxon>
        <taxon>eudicotyledons</taxon>
        <taxon>Gunneridae</taxon>
        <taxon>Pentapetalae</taxon>
        <taxon>rosids</taxon>
        <taxon>malvids</taxon>
        <taxon>Malvales</taxon>
        <taxon>Malvaceae</taxon>
        <taxon>Malvoideae</taxon>
        <taxon>Gossypium</taxon>
    </lineage>
</organism>
<evidence type="ECO:0000313" key="2">
    <source>
        <dbReference type="EMBL" id="MBA0633978.1"/>
    </source>
</evidence>
<accession>A0A7J8T6H3</accession>
<dbReference type="AlphaFoldDB" id="A0A7J8T6H3"/>
<reference evidence="2 3" key="1">
    <citation type="journal article" date="2019" name="Genome Biol. Evol.">
        <title>Insights into the evolution of the New World diploid cottons (Gossypium, subgenus Houzingenia) based on genome sequencing.</title>
        <authorList>
            <person name="Grover C.E."/>
            <person name="Arick M.A. 2nd"/>
            <person name="Thrash A."/>
            <person name="Conover J.L."/>
            <person name="Sanders W.S."/>
            <person name="Peterson D.G."/>
            <person name="Frelichowski J.E."/>
            <person name="Scheffler J.A."/>
            <person name="Scheffler B.E."/>
            <person name="Wendel J.F."/>
        </authorList>
    </citation>
    <scope>NUCLEOTIDE SEQUENCE [LARGE SCALE GENOMIC DNA]</scope>
    <source>
        <strain evidence="2">27</strain>
        <tissue evidence="2">Leaf</tissue>
    </source>
</reference>
<feature type="domain" description="DUF7745" evidence="1">
    <location>
        <begin position="69"/>
        <end position="125"/>
    </location>
</feature>
<name>A0A7J8T6H3_GOSDV</name>
<dbReference type="EMBL" id="JABFAC010236554">
    <property type="protein sequence ID" value="MBA0633978.1"/>
    <property type="molecule type" value="Genomic_DNA"/>
</dbReference>
<protein>
    <recommendedName>
        <fullName evidence="1">DUF7745 domain-containing protein</fullName>
    </recommendedName>
</protein>
<evidence type="ECO:0000259" key="1">
    <source>
        <dbReference type="Pfam" id="PF24924"/>
    </source>
</evidence>
<sequence>RQALVSSSRPVLESCLQLFHIWEGRFGSNDRIIHGPTSMFKVSSRQSLLESSKCANLFEEADEYNRDDIYGLVVFPKALGHVDEAVTDLFDRLDKRVTPIPTILAETFRSLSACRKAGEGRFIRCA</sequence>
<evidence type="ECO:0000313" key="3">
    <source>
        <dbReference type="Proteomes" id="UP000593561"/>
    </source>
</evidence>
<comment type="caution">
    <text evidence="2">The sequence shown here is derived from an EMBL/GenBank/DDBJ whole genome shotgun (WGS) entry which is preliminary data.</text>
</comment>
<feature type="non-terminal residue" evidence="2">
    <location>
        <position position="126"/>
    </location>
</feature>
<proteinExistence type="predicted"/>
<dbReference type="PANTHER" id="PTHR48200">
    <property type="entry name" value="PROTEIN, PUTATIVE-RELATED"/>
    <property type="match status" value="1"/>
</dbReference>
<keyword evidence="3" id="KW-1185">Reference proteome</keyword>
<gene>
    <name evidence="2" type="ORF">Godav_029595</name>
</gene>